<evidence type="ECO:0000313" key="8">
    <source>
        <dbReference type="Proteomes" id="UP000076871"/>
    </source>
</evidence>
<keyword evidence="1" id="KW-0547">Nucleotide-binding</keyword>
<organism evidence="7 8">
    <name type="scientific">Laetiporus sulphureus 93-53</name>
    <dbReference type="NCBI Taxonomy" id="1314785"/>
    <lineage>
        <taxon>Eukaryota</taxon>
        <taxon>Fungi</taxon>
        <taxon>Dikarya</taxon>
        <taxon>Basidiomycota</taxon>
        <taxon>Agaricomycotina</taxon>
        <taxon>Agaricomycetes</taxon>
        <taxon>Polyporales</taxon>
        <taxon>Laetiporus</taxon>
    </lineage>
</organism>
<dbReference type="EMBL" id="KV427605">
    <property type="protein sequence ID" value="KZT12817.1"/>
    <property type="molecule type" value="Genomic_DNA"/>
</dbReference>
<keyword evidence="8" id="KW-1185">Reference proteome</keyword>
<dbReference type="Proteomes" id="UP000076871">
    <property type="component" value="Unassembled WGS sequence"/>
</dbReference>
<evidence type="ECO:0000256" key="1">
    <source>
        <dbReference type="ARBA" id="ARBA00022741"/>
    </source>
</evidence>
<dbReference type="InterPro" id="IPR011545">
    <property type="entry name" value="DEAD/DEAH_box_helicase_dom"/>
</dbReference>
<dbReference type="SUPFAM" id="SSF158702">
    <property type="entry name" value="Sec63 N-terminal domain-like"/>
    <property type="match status" value="1"/>
</dbReference>
<dbReference type="CDD" id="cd18795">
    <property type="entry name" value="SF2_C_Ski2"/>
    <property type="match status" value="1"/>
</dbReference>
<evidence type="ECO:0000256" key="4">
    <source>
        <dbReference type="ARBA" id="ARBA00022840"/>
    </source>
</evidence>
<evidence type="ECO:0000256" key="3">
    <source>
        <dbReference type="ARBA" id="ARBA00022806"/>
    </source>
</evidence>
<dbReference type="RefSeq" id="XP_040770327.1">
    <property type="nucleotide sequence ID" value="XM_040901442.1"/>
</dbReference>
<dbReference type="GeneID" id="63818474"/>
<keyword evidence="2" id="KW-0378">Hydrolase</keyword>
<dbReference type="InParanoid" id="A0A165IAR3"/>
<dbReference type="InterPro" id="IPR014756">
    <property type="entry name" value="Ig_E-set"/>
</dbReference>
<dbReference type="SMART" id="SM00487">
    <property type="entry name" value="DEXDc"/>
    <property type="match status" value="2"/>
</dbReference>
<dbReference type="InterPro" id="IPR001650">
    <property type="entry name" value="Helicase_C-like"/>
</dbReference>
<dbReference type="InterPro" id="IPR050474">
    <property type="entry name" value="Hel308_SKI2-like"/>
</dbReference>
<dbReference type="Gene3D" id="1.10.10.10">
    <property type="entry name" value="Winged helix-like DNA-binding domain superfamily/Winged helix DNA-binding domain"/>
    <property type="match status" value="2"/>
</dbReference>
<dbReference type="GO" id="GO:0004386">
    <property type="term" value="F:helicase activity"/>
    <property type="evidence" value="ECO:0007669"/>
    <property type="project" value="UniProtKB-KW"/>
</dbReference>
<name>A0A165IAR3_9APHY</name>
<dbReference type="STRING" id="1314785.A0A165IAR3"/>
<dbReference type="SUPFAM" id="SSF52540">
    <property type="entry name" value="P-loop containing nucleoside triphosphate hydrolases"/>
    <property type="match status" value="4"/>
</dbReference>
<dbReference type="Pfam" id="PF23445">
    <property type="entry name" value="WHD_SNRNP200"/>
    <property type="match status" value="2"/>
</dbReference>
<evidence type="ECO:0000259" key="6">
    <source>
        <dbReference type="PROSITE" id="PS51194"/>
    </source>
</evidence>
<dbReference type="GO" id="GO:0005524">
    <property type="term" value="F:ATP binding"/>
    <property type="evidence" value="ECO:0007669"/>
    <property type="project" value="UniProtKB-KW"/>
</dbReference>
<dbReference type="FunFam" id="3.40.50.300:FF:000062">
    <property type="entry name" value="U5 small nuclear ribonucleoprotein helicase"/>
    <property type="match status" value="1"/>
</dbReference>
<dbReference type="PROSITE" id="PS51192">
    <property type="entry name" value="HELICASE_ATP_BIND_1"/>
    <property type="match status" value="2"/>
</dbReference>
<sequence length="1600" mass="178978">MNMSGLAEHLQYLTASREESADRDRRVVDEWASYRSNIKDVSQYPDEGPEEEEAWDSVLAVYEGEEASKERSTSSILSKLLSKPNMEPLLESILSILDSSRADDDISADLAEMVGFDNIGLVMDILGARSAVVQQLTEFLRGKSTGTAAPQSDNRHAANRNKFQKVSLDSEDARRRMEEVFRANEARPLFSGVAHEAREILPNVYTSASLVQENYLSQFGSHYVLPFGTTRYTYETFEEVVIPPAKTVPPRATERLIPVSELDPLAKGSFPGYSSLNRIQSIVYPIAYQSNENILVCAPTGAGKTDVAMLTILRVLDQYRSQPSNSLPLAAAIDKNKFKIIYVAPMKALASEIVRKLGKRLQWLSIHVRELTGDMQLTKAEIADTQIIVTTPEKWDVVTRKPTGEGELASTVKLLIIDEVHLLNDERGAVIETIVARTLRQVESTQSVIRIVGLSATLPNYLDVAEFLRVNRYIGLFFFDSSFRPVPLEQHFIGVKGKPNRPQSRKNLDRVTFEKVAELVREGHQVMVFVHARKETVKTALALREAALADGILDEFSCEDHPSFGFFRRDISQSRNKEMKELFDSGFGIHHAGMLRPDRNMMERMFGERAIKALCCTATLAWGVNLPAHAVIIKGTQIYDSAKGSFVDLSVLDVLQVFGRAGRPGMESRGIGFICTSEDKLTHYLDAVTSQNPIESRFVAGMIDALNAEISLGTVANVGDAMQWLSYTYLYVRMRRNPLQYGMTHNQVVEDRFLVGKRNQLVLEAATRLAKAGMITYDKDDFAITDLGRIAAKYYIRHASIEIFNEKFKQKMTEADALAVLSMSTEFDQIQVRENEVKELENMMDHIPCDVKAQKGKSMTNQDKVNILLQGYVSQLRPEDFALVSDQAYAAQNGGRIVRALLEIAISRQWANASAVLMGLSKAIEKRLWPFDQPLKQFNLKQEVLHNLERWADDYSVAELASMTAAELGELVHLNEHHGSAIRDAAKQFPTVGIHYKLRPLGSDVLKIAVQVSREFNWSSKLHGSVEPFWLWVEDHEGTTILQLSHLVFRQSTNVLDVDFIISIPNGRPPPSVTMRFVSDRWIGAESELSVALDQLIMPASSECHSSVLDLPFLPISVVHHPEIENVLSRTLHSLNALQTRAFWSLVKTKMHALLCAPTGSGKSVLGQLMIWETLQDSSNINWLLVVTPRRSIAAELAVEMHVASAVLNTSVEIVTSDTLFKRPHCRTIRLITGAELLRAMSRKDGRKDALYSLKLVLCEDLELLDAAYELGVSLLMHATQALPVRFVGLSSSLDDSADLAAWLGVDPLALHSFRPEDRDQSLSVHAQTFTIPHSAALFKAMAKPAHLAIGAVPGDSAIVFVPSQSQCRSVALDLITQRALALETSRGYLPAEVEMVQLTHRLSRLKDGALADFINQGVGFFHDGIHKADRKLILELFAEGLVRVLIVPRDACWTLPVRAGTVVVMGTQYLHISGDECRLRDYGLEELAWMQGRAVRHNRAGHFHLFCHSESKDTFIRFLNHGLPLESKLLETDVLLNWYRDRRKDEGIVNKQQAVDMLSWTFLSRRLTSNPVYYDCTSTSVNELLSRLVDNLDEDVTNG</sequence>
<evidence type="ECO:0000259" key="5">
    <source>
        <dbReference type="PROSITE" id="PS51192"/>
    </source>
</evidence>
<dbReference type="SUPFAM" id="SSF46785">
    <property type="entry name" value="Winged helix' DNA-binding domain"/>
    <property type="match status" value="1"/>
</dbReference>
<dbReference type="SUPFAM" id="SSF81296">
    <property type="entry name" value="E set domains"/>
    <property type="match status" value="1"/>
</dbReference>
<dbReference type="InterPro" id="IPR003593">
    <property type="entry name" value="AAA+_ATPase"/>
</dbReference>
<dbReference type="FunFam" id="1.10.10.10:FF:000024">
    <property type="entry name" value="U5 small nuclear ribonucleoprotein helicase"/>
    <property type="match status" value="1"/>
</dbReference>
<proteinExistence type="predicted"/>
<keyword evidence="3" id="KW-0347">Helicase</keyword>
<dbReference type="InterPro" id="IPR014001">
    <property type="entry name" value="Helicase_ATP-bd"/>
</dbReference>
<dbReference type="InterPro" id="IPR004179">
    <property type="entry name" value="Sec63-dom"/>
</dbReference>
<dbReference type="SMART" id="SM00973">
    <property type="entry name" value="Sec63"/>
    <property type="match status" value="1"/>
</dbReference>
<dbReference type="FunFam" id="1.10.3380.10:FF:000001">
    <property type="entry name" value="U5 small nuclear ribonucleoprotein helicase"/>
    <property type="match status" value="1"/>
</dbReference>
<keyword evidence="4" id="KW-0067">ATP-binding</keyword>
<dbReference type="InterPro" id="IPR027417">
    <property type="entry name" value="P-loop_NTPase"/>
</dbReference>
<dbReference type="Pfam" id="PF00270">
    <property type="entry name" value="DEAD"/>
    <property type="match status" value="2"/>
</dbReference>
<protein>
    <submittedName>
        <fullName evidence="7">Sec63-domain-containing protein</fullName>
    </submittedName>
</protein>
<dbReference type="GO" id="GO:0016787">
    <property type="term" value="F:hydrolase activity"/>
    <property type="evidence" value="ECO:0007669"/>
    <property type="project" value="UniProtKB-KW"/>
</dbReference>
<dbReference type="PANTHER" id="PTHR47961:SF13">
    <property type="entry name" value="ACTIVATING SIGNAL COINTEGRATOR 1 COMPLEX SUBUNIT 3"/>
    <property type="match status" value="1"/>
</dbReference>
<dbReference type="Gene3D" id="2.60.40.150">
    <property type="entry name" value="C2 domain"/>
    <property type="match status" value="1"/>
</dbReference>
<dbReference type="SMART" id="SM00490">
    <property type="entry name" value="HELICc"/>
    <property type="match status" value="1"/>
</dbReference>
<dbReference type="InterPro" id="IPR057842">
    <property type="entry name" value="WH_MER3"/>
</dbReference>
<feature type="domain" description="Helicase C-terminal" evidence="6">
    <location>
        <begin position="512"/>
        <end position="710"/>
    </location>
</feature>
<evidence type="ECO:0000313" key="7">
    <source>
        <dbReference type="EMBL" id="KZT12817.1"/>
    </source>
</evidence>
<dbReference type="Gene3D" id="1.10.3380.10">
    <property type="entry name" value="Sec63 N-terminal domain-like domain"/>
    <property type="match status" value="1"/>
</dbReference>
<dbReference type="InterPro" id="IPR036388">
    <property type="entry name" value="WH-like_DNA-bd_sf"/>
</dbReference>
<dbReference type="InterPro" id="IPR035892">
    <property type="entry name" value="C2_domain_sf"/>
</dbReference>
<dbReference type="InterPro" id="IPR036390">
    <property type="entry name" value="WH_DNA-bd_sf"/>
</dbReference>
<dbReference type="FunFam" id="3.40.50.300:FF:000102">
    <property type="entry name" value="RNA helicase, activating signal cointegrator 1"/>
    <property type="match status" value="1"/>
</dbReference>
<dbReference type="Gene3D" id="3.40.50.300">
    <property type="entry name" value="P-loop containing nucleotide triphosphate hydrolases"/>
    <property type="match status" value="4"/>
</dbReference>
<feature type="domain" description="Helicase ATP-binding" evidence="5">
    <location>
        <begin position="285"/>
        <end position="476"/>
    </location>
</feature>
<gene>
    <name evidence="7" type="ORF">LAESUDRAFT_17320</name>
</gene>
<dbReference type="Gene3D" id="1.10.150.20">
    <property type="entry name" value="5' to 3' exonuclease, C-terminal subdomain"/>
    <property type="match status" value="1"/>
</dbReference>
<dbReference type="CDD" id="cd18020">
    <property type="entry name" value="DEXHc_ASCC3_1"/>
    <property type="match status" value="1"/>
</dbReference>
<accession>A0A165IAR3</accession>
<dbReference type="SMART" id="SM00382">
    <property type="entry name" value="AAA"/>
    <property type="match status" value="2"/>
</dbReference>
<dbReference type="PANTHER" id="PTHR47961">
    <property type="entry name" value="DNA POLYMERASE THETA, PUTATIVE (AFU_ORTHOLOGUE AFUA_1G05260)-RELATED"/>
    <property type="match status" value="1"/>
</dbReference>
<dbReference type="GO" id="GO:0003676">
    <property type="term" value="F:nucleic acid binding"/>
    <property type="evidence" value="ECO:0007669"/>
    <property type="project" value="InterPro"/>
</dbReference>
<dbReference type="PROSITE" id="PS51194">
    <property type="entry name" value="HELICASE_CTER"/>
    <property type="match status" value="1"/>
</dbReference>
<feature type="domain" description="Helicase ATP-binding" evidence="5">
    <location>
        <begin position="1144"/>
        <end position="1312"/>
    </location>
</feature>
<evidence type="ECO:0000256" key="2">
    <source>
        <dbReference type="ARBA" id="ARBA00022801"/>
    </source>
</evidence>
<dbReference type="Pfam" id="PF02889">
    <property type="entry name" value="Sec63"/>
    <property type="match status" value="1"/>
</dbReference>
<dbReference type="OrthoDB" id="5575at2759"/>
<reference evidence="7 8" key="1">
    <citation type="journal article" date="2016" name="Mol. Biol. Evol.">
        <title>Comparative Genomics of Early-Diverging Mushroom-Forming Fungi Provides Insights into the Origins of Lignocellulose Decay Capabilities.</title>
        <authorList>
            <person name="Nagy L.G."/>
            <person name="Riley R."/>
            <person name="Tritt A."/>
            <person name="Adam C."/>
            <person name="Daum C."/>
            <person name="Floudas D."/>
            <person name="Sun H."/>
            <person name="Yadav J.S."/>
            <person name="Pangilinan J."/>
            <person name="Larsson K.H."/>
            <person name="Matsuura K."/>
            <person name="Barry K."/>
            <person name="Labutti K."/>
            <person name="Kuo R."/>
            <person name="Ohm R.A."/>
            <person name="Bhattacharya S.S."/>
            <person name="Shirouzu T."/>
            <person name="Yoshinaga Y."/>
            <person name="Martin F.M."/>
            <person name="Grigoriev I.V."/>
            <person name="Hibbett D.S."/>
        </authorList>
    </citation>
    <scope>NUCLEOTIDE SEQUENCE [LARGE SCALE GENOMIC DNA]</scope>
    <source>
        <strain evidence="7 8">93-53</strain>
    </source>
</reference>